<dbReference type="PROSITE" id="PS01162">
    <property type="entry name" value="QOR_ZETA_CRYSTAL"/>
    <property type="match status" value="1"/>
</dbReference>
<keyword evidence="12" id="KW-1185">Reference proteome</keyword>
<dbReference type="InterPro" id="IPR013154">
    <property type="entry name" value="ADH-like_N"/>
</dbReference>
<dbReference type="GO" id="GO:0016491">
    <property type="term" value="F:oxidoreductase activity"/>
    <property type="evidence" value="ECO:0007669"/>
    <property type="project" value="UniProtKB-KW"/>
</dbReference>
<evidence type="ECO:0000259" key="10">
    <source>
        <dbReference type="SMART" id="SM00829"/>
    </source>
</evidence>
<gene>
    <name evidence="11" type="ORF">ABB25_12070</name>
</gene>
<dbReference type="InterPro" id="IPR011032">
    <property type="entry name" value="GroES-like_sf"/>
</dbReference>
<evidence type="ECO:0000256" key="8">
    <source>
        <dbReference type="RuleBase" id="RU364000"/>
    </source>
</evidence>
<name>A0A0R0BNR0_9GAMM</name>
<dbReference type="PANTHER" id="PTHR44154">
    <property type="entry name" value="QUINONE OXIDOREDUCTASE"/>
    <property type="match status" value="1"/>
</dbReference>
<dbReference type="InterPro" id="IPR051603">
    <property type="entry name" value="Zinc-ADH_QOR/CCCR"/>
</dbReference>
<sequence>MKTIVVHHPQHGAAGPSLLEQSAPAPPSPQGHQLCIAVQAVSVNPVDTKLRRNHPADAPARILGFDAAGTVLAVGPLAEDFEIGDRVYYAGDITQPGSNAQLQLVDSRLVAPMPTTLDFAQAAALPLVTLTAWELLFCRMPFQVDCSRARGKHLLVIGGAGGVGSMAIQLARHAGFRVIATASRTDSRQWCLQLGAEAVINHHQPLAPQLAALGVEQVEVVLNLADTDGYWDQIGQLIAPQGHVGLIVEPTGALRIGDPYKAKSVSIHWEFMFTRSRFATADMAEQHRILKRAASMVDAGVLLTPHTRTLGTINLANLQQAHAAVESGTTIGKLTLAGWD</sequence>
<evidence type="ECO:0000256" key="1">
    <source>
        <dbReference type="ARBA" id="ARBA00004496"/>
    </source>
</evidence>
<accession>A0A0R0BNR0</accession>
<keyword evidence="8" id="KW-0479">Metal-binding</keyword>
<dbReference type="RefSeq" id="WP_057667151.1">
    <property type="nucleotide sequence ID" value="NZ_LDJH01000026.1"/>
</dbReference>
<evidence type="ECO:0000256" key="6">
    <source>
        <dbReference type="ARBA" id="ARBA00022884"/>
    </source>
</evidence>
<dbReference type="STRING" id="266128.ABB25_12070"/>
<keyword evidence="8" id="KW-0862">Zinc</keyword>
<dbReference type="EMBL" id="LDJH01000026">
    <property type="protein sequence ID" value="KRG55265.1"/>
    <property type="molecule type" value="Genomic_DNA"/>
</dbReference>
<dbReference type="SUPFAM" id="SSF50129">
    <property type="entry name" value="GroES-like"/>
    <property type="match status" value="1"/>
</dbReference>
<keyword evidence="6" id="KW-0694">RNA-binding</keyword>
<dbReference type="GO" id="GO:0005737">
    <property type="term" value="C:cytoplasm"/>
    <property type="evidence" value="ECO:0007669"/>
    <property type="project" value="UniProtKB-SubCell"/>
</dbReference>
<reference evidence="11 12" key="1">
    <citation type="submission" date="2015-05" db="EMBL/GenBank/DDBJ databases">
        <title>Genome sequencing and analysis of members of genus Stenotrophomonas.</title>
        <authorList>
            <person name="Patil P.P."/>
            <person name="Midha S."/>
            <person name="Patil P.B."/>
        </authorList>
    </citation>
    <scope>NUCLEOTIDE SEQUENCE [LARGE SCALE GENOMIC DNA]</scope>
    <source>
        <strain evidence="11 12">DSM 17805</strain>
    </source>
</reference>
<evidence type="ECO:0000256" key="5">
    <source>
        <dbReference type="ARBA" id="ARBA00022857"/>
    </source>
</evidence>
<dbReference type="Pfam" id="PF00107">
    <property type="entry name" value="ADH_zinc_N"/>
    <property type="match status" value="1"/>
</dbReference>
<dbReference type="InterPro" id="IPR013149">
    <property type="entry name" value="ADH-like_C"/>
</dbReference>
<organism evidence="11 12">
    <name type="scientific">Stenotrophomonas koreensis</name>
    <dbReference type="NCBI Taxonomy" id="266128"/>
    <lineage>
        <taxon>Bacteria</taxon>
        <taxon>Pseudomonadati</taxon>
        <taxon>Pseudomonadota</taxon>
        <taxon>Gammaproteobacteria</taxon>
        <taxon>Lysobacterales</taxon>
        <taxon>Lysobacteraceae</taxon>
        <taxon>Stenotrophomonas</taxon>
    </lineage>
</organism>
<feature type="domain" description="Enoyl reductase (ER)" evidence="10">
    <location>
        <begin position="12"/>
        <end position="336"/>
    </location>
</feature>
<dbReference type="InterPro" id="IPR014182">
    <property type="entry name" value="ADH_Zn_typ-1"/>
</dbReference>
<dbReference type="AlphaFoldDB" id="A0A0R0BNR0"/>
<dbReference type="OrthoDB" id="9785812at2"/>
<dbReference type="Gene3D" id="3.90.180.10">
    <property type="entry name" value="Medium-chain alcohol dehydrogenases, catalytic domain"/>
    <property type="match status" value="1"/>
</dbReference>
<dbReference type="Gene3D" id="3.40.50.720">
    <property type="entry name" value="NAD(P)-binding Rossmann-like Domain"/>
    <property type="match status" value="1"/>
</dbReference>
<keyword evidence="4" id="KW-0963">Cytoplasm</keyword>
<evidence type="ECO:0000256" key="7">
    <source>
        <dbReference type="ARBA" id="ARBA00022990"/>
    </source>
</evidence>
<evidence type="ECO:0000313" key="11">
    <source>
        <dbReference type="EMBL" id="KRG55265.1"/>
    </source>
</evidence>
<comment type="subcellular location">
    <subcellularLocation>
        <location evidence="1">Cytoplasm</location>
    </subcellularLocation>
</comment>
<evidence type="ECO:0000256" key="9">
    <source>
        <dbReference type="SAM" id="MobiDB-lite"/>
    </source>
</evidence>
<feature type="region of interest" description="Disordered" evidence="9">
    <location>
        <begin position="1"/>
        <end position="31"/>
    </location>
</feature>
<evidence type="ECO:0000256" key="4">
    <source>
        <dbReference type="ARBA" id="ARBA00022490"/>
    </source>
</evidence>
<dbReference type="GO" id="GO:0008270">
    <property type="term" value="F:zinc ion binding"/>
    <property type="evidence" value="ECO:0007669"/>
    <property type="project" value="InterPro"/>
</dbReference>
<comment type="subunit">
    <text evidence="3">Homotetramer.</text>
</comment>
<dbReference type="NCBIfam" id="TIGR02817">
    <property type="entry name" value="adh_fam_1"/>
    <property type="match status" value="1"/>
</dbReference>
<dbReference type="PATRIC" id="fig|266128.3.peg.1481"/>
<evidence type="ECO:0000256" key="2">
    <source>
        <dbReference type="ARBA" id="ARBA00010371"/>
    </source>
</evidence>
<comment type="similarity">
    <text evidence="2 8">Belongs to the zinc-containing alcohol dehydrogenase family. Quinone oxidoreductase subfamily.</text>
</comment>
<keyword evidence="5" id="KW-0521">NADP</keyword>
<evidence type="ECO:0000313" key="12">
    <source>
        <dbReference type="Proteomes" id="UP000051254"/>
    </source>
</evidence>
<dbReference type="InterPro" id="IPR036291">
    <property type="entry name" value="NAD(P)-bd_dom_sf"/>
</dbReference>
<dbReference type="InterPro" id="IPR020843">
    <property type="entry name" value="ER"/>
</dbReference>
<dbReference type="PANTHER" id="PTHR44154:SF1">
    <property type="entry name" value="QUINONE OXIDOREDUCTASE"/>
    <property type="match status" value="1"/>
</dbReference>
<dbReference type="InterPro" id="IPR002364">
    <property type="entry name" value="Quin_OxRdtase/zeta-crystal_CS"/>
</dbReference>
<comment type="caution">
    <text evidence="11">The sequence shown here is derived from an EMBL/GenBank/DDBJ whole genome shotgun (WGS) entry which is preliminary data.</text>
</comment>
<keyword evidence="8" id="KW-0560">Oxidoreductase</keyword>
<dbReference type="Pfam" id="PF08240">
    <property type="entry name" value="ADH_N"/>
    <property type="match status" value="1"/>
</dbReference>
<protein>
    <recommendedName>
        <fullName evidence="8">Zinc-type alcohol dehydrogenase-like protein</fullName>
    </recommendedName>
</protein>
<evidence type="ECO:0000256" key="3">
    <source>
        <dbReference type="ARBA" id="ARBA00011881"/>
    </source>
</evidence>
<dbReference type="SUPFAM" id="SSF51735">
    <property type="entry name" value="NAD(P)-binding Rossmann-fold domains"/>
    <property type="match status" value="1"/>
</dbReference>
<dbReference type="Proteomes" id="UP000051254">
    <property type="component" value="Unassembled WGS sequence"/>
</dbReference>
<dbReference type="GO" id="GO:0003723">
    <property type="term" value="F:RNA binding"/>
    <property type="evidence" value="ECO:0007669"/>
    <property type="project" value="UniProtKB-KW"/>
</dbReference>
<proteinExistence type="inferred from homology"/>
<dbReference type="CDD" id="cd08252">
    <property type="entry name" value="AL_MDR"/>
    <property type="match status" value="1"/>
</dbReference>
<keyword evidence="7" id="KW-0007">Acetylation</keyword>
<dbReference type="SMART" id="SM00829">
    <property type="entry name" value="PKS_ER"/>
    <property type="match status" value="1"/>
</dbReference>